<dbReference type="InterPro" id="IPR000403">
    <property type="entry name" value="PI3/4_kinase_cat_dom"/>
</dbReference>
<protein>
    <recommendedName>
        <fullName evidence="12">Serine/threonine-protein kinase ATR</fullName>
        <ecNumber evidence="3">2.7.11.1</ecNumber>
    </recommendedName>
</protein>
<dbReference type="PROSITE" id="PS00916">
    <property type="entry name" value="PI3_4_KINASE_2"/>
    <property type="match status" value="1"/>
</dbReference>
<dbReference type="Pfam" id="PF00454">
    <property type="entry name" value="PI3_PI4_kinase"/>
    <property type="match status" value="2"/>
</dbReference>
<evidence type="ECO:0000256" key="4">
    <source>
        <dbReference type="ARBA" id="ARBA00022527"/>
    </source>
</evidence>
<evidence type="ECO:0000256" key="3">
    <source>
        <dbReference type="ARBA" id="ARBA00012513"/>
    </source>
</evidence>
<evidence type="ECO:0000256" key="5">
    <source>
        <dbReference type="ARBA" id="ARBA00022679"/>
    </source>
</evidence>
<keyword evidence="9" id="KW-0067">ATP-binding</keyword>
<feature type="domain" description="FATC" evidence="15">
    <location>
        <begin position="1282"/>
        <end position="1314"/>
    </location>
</feature>
<dbReference type="GO" id="GO:0000723">
    <property type="term" value="P:telomere maintenance"/>
    <property type="evidence" value="ECO:0007669"/>
    <property type="project" value="TreeGrafter"/>
</dbReference>
<dbReference type="GO" id="GO:0000077">
    <property type="term" value="P:DNA damage checkpoint signaling"/>
    <property type="evidence" value="ECO:0007669"/>
    <property type="project" value="TreeGrafter"/>
</dbReference>
<dbReference type="SMART" id="SM00146">
    <property type="entry name" value="PI3Kc"/>
    <property type="match status" value="1"/>
</dbReference>
<dbReference type="OMA" id="DEQKYER"/>
<keyword evidence="11" id="KW-0539">Nucleus</keyword>
<dbReference type="InterPro" id="IPR011009">
    <property type="entry name" value="Kinase-like_dom_sf"/>
</dbReference>
<dbReference type="InterPro" id="IPR014009">
    <property type="entry name" value="PIK_FAT"/>
</dbReference>
<dbReference type="Pfam" id="PF25030">
    <property type="entry name" value="M-HEAT_ATR"/>
    <property type="match status" value="1"/>
</dbReference>
<evidence type="ECO:0000256" key="12">
    <source>
        <dbReference type="ARBA" id="ARBA00024420"/>
    </source>
</evidence>
<dbReference type="Gene3D" id="3.30.1010.10">
    <property type="entry name" value="Phosphatidylinositol 3-kinase Catalytic Subunit, Chain A, domain 4"/>
    <property type="match status" value="1"/>
</dbReference>
<keyword evidence="7" id="KW-0227">DNA damage</keyword>
<dbReference type="Pfam" id="PF02259">
    <property type="entry name" value="FAT"/>
    <property type="match status" value="1"/>
</dbReference>
<dbReference type="GO" id="GO:0004674">
    <property type="term" value="F:protein serine/threonine kinase activity"/>
    <property type="evidence" value="ECO:0007669"/>
    <property type="project" value="UniProtKB-KW"/>
</dbReference>
<keyword evidence="4" id="KW-0723">Serine/threonine-protein kinase</keyword>
<evidence type="ECO:0000313" key="17">
    <source>
        <dbReference type="Proteomes" id="UP000031036"/>
    </source>
</evidence>
<dbReference type="PROSITE" id="PS50290">
    <property type="entry name" value="PI3_4_KINASE_3"/>
    <property type="match status" value="1"/>
</dbReference>
<accession>A0A0B2VC07</accession>
<keyword evidence="8 16" id="KW-0418">Kinase</keyword>
<evidence type="ECO:0000256" key="8">
    <source>
        <dbReference type="ARBA" id="ARBA00022777"/>
    </source>
</evidence>
<evidence type="ECO:0000256" key="9">
    <source>
        <dbReference type="ARBA" id="ARBA00022840"/>
    </source>
</evidence>
<dbReference type="Proteomes" id="UP000031036">
    <property type="component" value="Unassembled WGS sequence"/>
</dbReference>
<dbReference type="Gene3D" id="1.10.1070.11">
    <property type="entry name" value="Phosphatidylinositol 3-/4-kinase, catalytic domain"/>
    <property type="match status" value="1"/>
</dbReference>
<reference evidence="16 17" key="1">
    <citation type="submission" date="2014-11" db="EMBL/GenBank/DDBJ databases">
        <title>Genetic blueprint of the zoonotic pathogen Toxocara canis.</title>
        <authorList>
            <person name="Zhu X.-Q."/>
            <person name="Korhonen P.K."/>
            <person name="Cai H."/>
            <person name="Young N.D."/>
            <person name="Nejsum P."/>
            <person name="von Samson-Himmelstjerna G."/>
            <person name="Boag P.R."/>
            <person name="Tan P."/>
            <person name="Li Q."/>
            <person name="Min J."/>
            <person name="Yang Y."/>
            <person name="Wang X."/>
            <person name="Fang X."/>
            <person name="Hall R.S."/>
            <person name="Hofmann A."/>
            <person name="Sternberg P.W."/>
            <person name="Jex A.R."/>
            <person name="Gasser R.B."/>
        </authorList>
    </citation>
    <scope>NUCLEOTIDE SEQUENCE [LARGE SCALE GENOMIC DNA]</scope>
    <source>
        <strain evidence="16">PN_DK_2014</strain>
    </source>
</reference>
<dbReference type="InterPro" id="IPR003151">
    <property type="entry name" value="PIK-rel_kinase_FAT"/>
</dbReference>
<dbReference type="InterPro" id="IPR056802">
    <property type="entry name" value="ATR-like_M-HEAT"/>
</dbReference>
<dbReference type="PANTHER" id="PTHR11139">
    <property type="entry name" value="ATAXIA TELANGIECTASIA MUTATED ATM -RELATED"/>
    <property type="match status" value="1"/>
</dbReference>
<keyword evidence="17" id="KW-1185">Reference proteome</keyword>
<organism evidence="16 17">
    <name type="scientific">Toxocara canis</name>
    <name type="common">Canine roundworm</name>
    <dbReference type="NCBI Taxonomy" id="6265"/>
    <lineage>
        <taxon>Eukaryota</taxon>
        <taxon>Metazoa</taxon>
        <taxon>Ecdysozoa</taxon>
        <taxon>Nematoda</taxon>
        <taxon>Chromadorea</taxon>
        <taxon>Rhabditida</taxon>
        <taxon>Spirurina</taxon>
        <taxon>Ascaridomorpha</taxon>
        <taxon>Ascaridoidea</taxon>
        <taxon>Toxocaridae</taxon>
        <taxon>Toxocara</taxon>
    </lineage>
</organism>
<dbReference type="OrthoDB" id="381190at2759"/>
<evidence type="ECO:0000256" key="1">
    <source>
        <dbReference type="ARBA" id="ARBA00004123"/>
    </source>
</evidence>
<evidence type="ECO:0000259" key="15">
    <source>
        <dbReference type="PROSITE" id="PS51190"/>
    </source>
</evidence>
<dbReference type="GO" id="GO:0005524">
    <property type="term" value="F:ATP binding"/>
    <property type="evidence" value="ECO:0007669"/>
    <property type="project" value="UniProtKB-KW"/>
</dbReference>
<evidence type="ECO:0000259" key="14">
    <source>
        <dbReference type="PROSITE" id="PS51189"/>
    </source>
</evidence>
<dbReference type="PANTHER" id="PTHR11139:SF69">
    <property type="entry name" value="SERINE_THREONINE-PROTEIN KINASE ATR"/>
    <property type="match status" value="1"/>
</dbReference>
<dbReference type="InterPro" id="IPR057564">
    <property type="entry name" value="HEAT_ATR"/>
</dbReference>
<evidence type="ECO:0000259" key="13">
    <source>
        <dbReference type="PROSITE" id="PS50290"/>
    </source>
</evidence>
<name>A0A0B2VC07_TOXCA</name>
<dbReference type="InterPro" id="IPR036940">
    <property type="entry name" value="PI3/4_kinase_cat_sf"/>
</dbReference>
<dbReference type="Pfam" id="PF23593">
    <property type="entry name" value="HEAT_ATR"/>
    <property type="match status" value="1"/>
</dbReference>
<dbReference type="PROSITE" id="PS51190">
    <property type="entry name" value="FATC"/>
    <property type="match status" value="1"/>
</dbReference>
<evidence type="ECO:0000256" key="2">
    <source>
        <dbReference type="ARBA" id="ARBA00010769"/>
    </source>
</evidence>
<gene>
    <name evidence="16" type="primary">ATR</name>
    <name evidence="16" type="ORF">Tcan_17962</name>
</gene>
<dbReference type="InterPro" id="IPR050517">
    <property type="entry name" value="DDR_Repair_Kinase"/>
</dbReference>
<evidence type="ECO:0000256" key="11">
    <source>
        <dbReference type="ARBA" id="ARBA00023242"/>
    </source>
</evidence>
<dbReference type="EC" id="2.7.11.1" evidence="3"/>
<comment type="subcellular location">
    <subcellularLocation>
        <location evidence="1">Nucleus</location>
    </subcellularLocation>
</comment>
<proteinExistence type="inferred from homology"/>
<dbReference type="SUPFAM" id="SSF56112">
    <property type="entry name" value="Protein kinase-like (PK-like)"/>
    <property type="match status" value="2"/>
</dbReference>
<sequence>MSWMSLWYLTSTRKIRDARLKKLFDSLSGVVESDAVFARFILPQLMLQGIVEHNLQVIAECEAEMRAVLQRALLEDGWPRLAAHVIFSITDCLERYAISRSINRIPTDMVLKRTRELLTRVLNERLPDGTLLAVTAAERCHCPARALRWCEQYAINQDGTGRNVFDKSQYYSLQRIYSQLDDLDGILGAFETIKLNSTPTTNECILAFEANGDYSEALPLYQQSREQKIPLIKCMLRLNQPFVALSTAEAMLQAEEDPAILEGIRAAQMEAAWHLHEWSLLDKLVDKYATTSSWGATNASILCSLKHKDEVSMNIRIEGARARLVDSLTAMTIEDSDTYAQAYKYITQLHILDEIEEAKDVLCSFKGEQLTSERLIAVLSKWQKRSACVMQCTGVLEPVFTVRRELLRLTESNLAQTPICELLLHSCRMSRLAGHLQIAWAYLVEAKALNVNQFEVAMEEARFLFEKGNQTQAIGILSNLLDERFSRKVQQLQHVIDEQKKNVNISFAGLREVLRDEPKEEKDNFVKVQLLLADYSLRAGACSFSDLYSKYNALPYVADPSEDLYYRVAIFLDNYLYSKNENLLADKVSLILQAYIRVLTQGRTHLFHVMPRMLTIWLDNAQKREEESSVTTKKPLNLGLPSASRTISNNEKEIGEMNSLMRGAFSRLDHYMFYTAFAQLISRIIHPNEDVFDTLKNILAELLVEYPHQCLWQSIAVYRSDQKKQELRFSRCRTVYEIAKRKDRSGQLKTLIAQYEYAAAAFIKVAEDSYPTGTHSSFSQKYAFLANFFKTGIMDQCVKISSKCESTVSRPLVVVPLREMIEHALPVPIPNSLSQYPVGETPTEKQDTDIGDPSFSNIYIDSIEEQFIVMRSMVRPKKITLVASDGKRYSLMCKAKDELRKDCRLMDINRMVNALLHQNADSRRRQLSVRTYNVVPLQDAGGLIEWIPNLQTYRGVLEPLMTEKCSNVMSDKEWFSNWIPHGTDEQKYERLVTEYFSRHPMVNALLHQNADSRRRQLSVRTYNVVPLQDAGGLIEWIPNLQTYRGVLEPLMTEKCSNVMSDKEWFSNWIPHGTDEQKYERLVTEYFSRHPVVMAEWFRRNFPDPCKWYAARLAFTHTSAVMSMVGFVLGLGDRHGENLLIDVTNGDAIHVDFNLLFNKGELLAVPEVVPFRLTRNIVNGFGVTGVEGAFRRSCESTMRVLRENEAVLLTVLQTFVHDPLLEWVHSEVRAQQLKQRQGGHGVGLKPCSSMAQQQAQEAIEMIRSRLRGNIVSPIIYRNTFDSLPMSVEGQVGKLIQLASDERVLAKMYIGWCPFL</sequence>
<keyword evidence="6" id="KW-0547">Nucleotide-binding</keyword>
<feature type="domain" description="PI3K/PI4K catalytic" evidence="13">
    <location>
        <begin position="863"/>
        <end position="1266"/>
    </location>
</feature>
<dbReference type="InterPro" id="IPR018936">
    <property type="entry name" value="PI3/4_kinase_CS"/>
</dbReference>
<comment type="similarity">
    <text evidence="2">Belongs to the PI3/PI4-kinase family. ATM subfamily.</text>
</comment>
<dbReference type="GO" id="GO:0006281">
    <property type="term" value="P:DNA repair"/>
    <property type="evidence" value="ECO:0007669"/>
    <property type="project" value="UniProtKB-KW"/>
</dbReference>
<dbReference type="GO" id="GO:0005634">
    <property type="term" value="C:nucleus"/>
    <property type="evidence" value="ECO:0007669"/>
    <property type="project" value="UniProtKB-SubCell"/>
</dbReference>
<dbReference type="InterPro" id="IPR003152">
    <property type="entry name" value="FATC_dom"/>
</dbReference>
<dbReference type="CDD" id="cd00892">
    <property type="entry name" value="PIKKc_ATR"/>
    <property type="match status" value="1"/>
</dbReference>
<evidence type="ECO:0000256" key="6">
    <source>
        <dbReference type="ARBA" id="ARBA00022741"/>
    </source>
</evidence>
<evidence type="ECO:0000313" key="16">
    <source>
        <dbReference type="EMBL" id="KHN81046.1"/>
    </source>
</evidence>
<dbReference type="PROSITE" id="PS51189">
    <property type="entry name" value="FAT"/>
    <property type="match status" value="1"/>
</dbReference>
<dbReference type="Pfam" id="PF02260">
    <property type="entry name" value="FATC"/>
    <property type="match status" value="1"/>
</dbReference>
<dbReference type="STRING" id="6265.A0A0B2VC07"/>
<keyword evidence="10" id="KW-0234">DNA repair</keyword>
<evidence type="ECO:0000256" key="7">
    <source>
        <dbReference type="ARBA" id="ARBA00022763"/>
    </source>
</evidence>
<dbReference type="GO" id="GO:0005694">
    <property type="term" value="C:chromosome"/>
    <property type="evidence" value="ECO:0007669"/>
    <property type="project" value="TreeGrafter"/>
</dbReference>
<evidence type="ECO:0000256" key="10">
    <source>
        <dbReference type="ARBA" id="ARBA00023204"/>
    </source>
</evidence>
<dbReference type="EMBL" id="JPKZ01001609">
    <property type="protein sequence ID" value="KHN81046.1"/>
    <property type="molecule type" value="Genomic_DNA"/>
</dbReference>
<dbReference type="SMART" id="SM01343">
    <property type="entry name" value="FATC"/>
    <property type="match status" value="1"/>
</dbReference>
<comment type="caution">
    <text evidence="16">The sequence shown here is derived from an EMBL/GenBank/DDBJ whole genome shotgun (WGS) entry which is preliminary data.</text>
</comment>
<keyword evidence="5" id="KW-0808">Transferase</keyword>
<feature type="domain" description="FAT" evidence="14">
    <location>
        <begin position="132"/>
        <end position="720"/>
    </location>
</feature>